<sequence length="73" mass="7828">MARIHRYAARASGLRARLGGARLRLGDHPYAKELASLGLPKRALLSQSAANVEMTSATVTRSEPQESEAISPI</sequence>
<reference evidence="1 2" key="1">
    <citation type="journal article" date="2002" name="J. Bacteriol.">
        <title>Whole-genome comparison of Mycobacterium tuberculosis clinical and laboratory strains.</title>
        <authorList>
            <person name="Fleischmann R.D."/>
            <person name="Alland D."/>
            <person name="Eisen J.A."/>
            <person name="Carpenter L."/>
            <person name="White O."/>
            <person name="Peterson J."/>
            <person name="DeBoy R."/>
            <person name="Dodson R."/>
            <person name="Gwinn M."/>
            <person name="Haft D."/>
            <person name="Hickey E."/>
            <person name="Kolonay J.F."/>
            <person name="Nelson W.C."/>
            <person name="Umayam L.A."/>
            <person name="Ermolaeva M."/>
            <person name="Salzberg S.L."/>
            <person name="Delcher A."/>
            <person name="Utterback T."/>
            <person name="Weidman J."/>
            <person name="Khouri H."/>
            <person name="Gill J."/>
            <person name="Mikula A."/>
            <person name="Bishai W."/>
            <person name="Jacobs Jr W.R.Jr."/>
            <person name="Venter J.C."/>
            <person name="Fraser C.M."/>
        </authorList>
    </citation>
    <scope>NUCLEOTIDE SEQUENCE [LARGE SCALE GENOMIC DNA]</scope>
    <source>
        <strain evidence="2">CDC 1551 / Oshkosh</strain>
    </source>
</reference>
<dbReference type="EMBL" id="AE000516">
    <property type="protein sequence ID" value="AAK47980.1"/>
    <property type="molecule type" value="Genomic_DNA"/>
</dbReference>
<proteinExistence type="predicted"/>
<protein>
    <submittedName>
        <fullName evidence="1">Uncharacterized protein</fullName>
    </submittedName>
</protein>
<name>Q8VIY7_MYCTO</name>
<evidence type="ECO:0000313" key="1">
    <source>
        <dbReference type="EMBL" id="AAK47980.1"/>
    </source>
</evidence>
<dbReference type="AlphaFoldDB" id="Q8VIY7"/>
<dbReference type="HOGENOM" id="CLU_201173_0_0_11"/>
<accession>Q8VIY7</accession>
<keyword evidence="2" id="KW-1185">Reference proteome</keyword>
<evidence type="ECO:0000313" key="2">
    <source>
        <dbReference type="Proteomes" id="UP000001020"/>
    </source>
</evidence>
<gene>
    <name evidence="1" type="ordered locus">MT3620</name>
</gene>
<dbReference type="Proteomes" id="UP000001020">
    <property type="component" value="Chromosome"/>
</dbReference>
<organism evidence="1 2">
    <name type="scientific">Mycobacterium tuberculosis (strain CDC 1551 / Oshkosh)</name>
    <dbReference type="NCBI Taxonomy" id="83331"/>
    <lineage>
        <taxon>Bacteria</taxon>
        <taxon>Bacillati</taxon>
        <taxon>Actinomycetota</taxon>
        <taxon>Actinomycetes</taxon>
        <taxon>Mycobacteriales</taxon>
        <taxon>Mycobacteriaceae</taxon>
        <taxon>Mycobacterium</taxon>
        <taxon>Mycobacterium tuberculosis complex</taxon>
    </lineage>
</organism>
<dbReference type="KEGG" id="mtc:MT3620"/>